<evidence type="ECO:0000256" key="6">
    <source>
        <dbReference type="ARBA" id="ARBA00023136"/>
    </source>
</evidence>
<feature type="transmembrane region" description="Helical" evidence="8">
    <location>
        <begin position="43"/>
        <end position="66"/>
    </location>
</feature>
<dbReference type="InterPro" id="IPR017475">
    <property type="entry name" value="EPS_sugar_tfrase"/>
</dbReference>
<keyword evidence="3 10" id="KW-0808">Transferase</keyword>
<keyword evidence="11" id="KW-1185">Reference proteome</keyword>
<keyword evidence="6 8" id="KW-0472">Membrane</keyword>
<dbReference type="Proteomes" id="UP000664617">
    <property type="component" value="Unassembled WGS sequence"/>
</dbReference>
<gene>
    <name evidence="10" type="ORF">J0911_06100</name>
</gene>
<feature type="domain" description="Bacterial sugar transferase" evidence="9">
    <location>
        <begin position="308"/>
        <end position="495"/>
    </location>
</feature>
<dbReference type="GO" id="GO:0016740">
    <property type="term" value="F:transferase activity"/>
    <property type="evidence" value="ECO:0007669"/>
    <property type="project" value="UniProtKB-KW"/>
</dbReference>
<evidence type="ECO:0000256" key="7">
    <source>
        <dbReference type="SAM" id="MobiDB-lite"/>
    </source>
</evidence>
<feature type="transmembrane region" description="Helical" evidence="8">
    <location>
        <begin position="112"/>
        <end position="131"/>
    </location>
</feature>
<evidence type="ECO:0000259" key="9">
    <source>
        <dbReference type="Pfam" id="PF02397"/>
    </source>
</evidence>
<evidence type="ECO:0000313" key="10">
    <source>
        <dbReference type="EMBL" id="MBO0608602.1"/>
    </source>
</evidence>
<keyword evidence="4 8" id="KW-0812">Transmembrane</keyword>
<dbReference type="PANTHER" id="PTHR30576">
    <property type="entry name" value="COLANIC BIOSYNTHESIS UDP-GLUCOSE LIPID CARRIER TRANSFERASE"/>
    <property type="match status" value="1"/>
</dbReference>
<evidence type="ECO:0000256" key="4">
    <source>
        <dbReference type="ARBA" id="ARBA00022692"/>
    </source>
</evidence>
<feature type="transmembrane region" description="Helical" evidence="8">
    <location>
        <begin position="72"/>
        <end position="91"/>
    </location>
</feature>
<accession>A0ABS3I6I9</accession>
<keyword evidence="5 8" id="KW-1133">Transmembrane helix</keyword>
<dbReference type="InterPro" id="IPR003362">
    <property type="entry name" value="Bact_transf"/>
</dbReference>
<organism evidence="10 11">
    <name type="scientific">Myceligenerans salitolerans</name>
    <dbReference type="NCBI Taxonomy" id="1230528"/>
    <lineage>
        <taxon>Bacteria</taxon>
        <taxon>Bacillati</taxon>
        <taxon>Actinomycetota</taxon>
        <taxon>Actinomycetes</taxon>
        <taxon>Micrococcales</taxon>
        <taxon>Promicromonosporaceae</taxon>
        <taxon>Myceligenerans</taxon>
    </lineage>
</organism>
<proteinExistence type="inferred from homology"/>
<evidence type="ECO:0000256" key="5">
    <source>
        <dbReference type="ARBA" id="ARBA00022989"/>
    </source>
</evidence>
<dbReference type="Pfam" id="PF02397">
    <property type="entry name" value="Bac_transf"/>
    <property type="match status" value="1"/>
</dbReference>
<evidence type="ECO:0000313" key="11">
    <source>
        <dbReference type="Proteomes" id="UP000664617"/>
    </source>
</evidence>
<dbReference type="PANTHER" id="PTHR30576:SF10">
    <property type="entry name" value="SLL5057 PROTEIN"/>
    <property type="match status" value="1"/>
</dbReference>
<comment type="similarity">
    <text evidence="2">Belongs to the bacterial sugar transferase family.</text>
</comment>
<sequence>MAGAPAVSAGSTTTQHEAAPGSLPAAAADLRSVPVRWWSRHRVLVRLTDALVVVGAALVASLVHLARPVGEAHPMTAPVLLSTVVAWLVALEWGKSYDWHLFGGGMAEYRRVLGATGKTFGVVAVAAWLTGLTDARAVVLVTFVLGVAGLLAARFSWRRRILRLREQRAACVTDVVAVGHPAQVSRFVERVTAAPHHGLRVVGACVPAGEADAGDLIDGVPVLGVPDEAGEAAERAGASAVVVSGSHEVTSDVVRRLGWALEERGVSLMLTTELTDIAPPRISVSRVPGMSLLHVDLPRFTGPKYVVKQVMDGVLALVLAVIAAPLIGVLALAVALTSRGSPFYVSERVGRDGRIFSMVKLRTMHQDADRLVPMLSAVDDGAGVLFKMREDPRVTSIGRVLRRYSLDELPQLFNVLAGHMSLVGPRPPLPHEAAEYEERMRRRLLVKPGMTGLWQVRGRSDLSWEETVRCDVYYAENWTPQLDLLILADTARAVISAKGAY</sequence>
<evidence type="ECO:0000256" key="1">
    <source>
        <dbReference type="ARBA" id="ARBA00004141"/>
    </source>
</evidence>
<comment type="caution">
    <text evidence="10">The sequence shown here is derived from an EMBL/GenBank/DDBJ whole genome shotgun (WGS) entry which is preliminary data.</text>
</comment>
<reference evidence="10 11" key="1">
    <citation type="submission" date="2021-03" db="EMBL/GenBank/DDBJ databases">
        <authorList>
            <person name="Xin L."/>
        </authorList>
    </citation>
    <scope>NUCLEOTIDE SEQUENCE [LARGE SCALE GENOMIC DNA]</scope>
    <source>
        <strain evidence="10 11">XHU 5031</strain>
    </source>
</reference>
<feature type="region of interest" description="Disordered" evidence="7">
    <location>
        <begin position="1"/>
        <end position="20"/>
    </location>
</feature>
<evidence type="ECO:0000256" key="2">
    <source>
        <dbReference type="ARBA" id="ARBA00006464"/>
    </source>
</evidence>
<dbReference type="NCBIfam" id="TIGR03025">
    <property type="entry name" value="EPS_sugtrans"/>
    <property type="match status" value="1"/>
</dbReference>
<feature type="transmembrane region" description="Helical" evidence="8">
    <location>
        <begin position="137"/>
        <end position="157"/>
    </location>
</feature>
<dbReference type="EMBL" id="JAFMPK010000027">
    <property type="protein sequence ID" value="MBO0608602.1"/>
    <property type="molecule type" value="Genomic_DNA"/>
</dbReference>
<feature type="transmembrane region" description="Helical" evidence="8">
    <location>
        <begin position="314"/>
        <end position="336"/>
    </location>
</feature>
<comment type="subcellular location">
    <subcellularLocation>
        <location evidence="1">Membrane</location>
        <topology evidence="1">Multi-pass membrane protein</topology>
    </subcellularLocation>
</comment>
<dbReference type="Pfam" id="PF13727">
    <property type="entry name" value="CoA_binding_3"/>
    <property type="match status" value="1"/>
</dbReference>
<evidence type="ECO:0000256" key="8">
    <source>
        <dbReference type="SAM" id="Phobius"/>
    </source>
</evidence>
<evidence type="ECO:0000256" key="3">
    <source>
        <dbReference type="ARBA" id="ARBA00022679"/>
    </source>
</evidence>
<reference evidence="11" key="2">
    <citation type="submission" date="2023-07" db="EMBL/GenBank/DDBJ databases">
        <title>Myceligenerans salitolerans sp. nov., a halotolerant actinomycete isolated from a salt lake in Xinjiang, China.</title>
        <authorList>
            <person name="Guan T."/>
        </authorList>
    </citation>
    <scope>NUCLEOTIDE SEQUENCE [LARGE SCALE GENOMIC DNA]</scope>
    <source>
        <strain evidence="11">XHU 5031</strain>
    </source>
</reference>
<protein>
    <submittedName>
        <fullName evidence="10">Sugar transferase</fullName>
    </submittedName>
</protein>
<name>A0ABS3I6I9_9MICO</name>